<sequence>MEVDMRYIKTVNYMLGLGMIGGLTISSFPAQASENGFYNCATPIVEAYKSPSPESAAKDLVGSTLVNCPMASISSDYKHPQNLHKVDLNVIGIQKGKWELSNRHIGYPNLIFGSPEIEFNFIKHLKDNYIDNVMEIHDEEHDYNKSQNFSLLFSNGVMARYEYGPNIDGSLYMDTPIALGEMEIKNAYPVAIVKGTDASIILPPLDPKMKEDFLNAK</sequence>
<gene>
    <name evidence="1" type="ORF">E3E12_07965</name>
</gene>
<dbReference type="RefSeq" id="WP_141443835.1">
    <property type="nucleotide sequence ID" value="NZ_CP038231.1"/>
</dbReference>
<evidence type="ECO:0000313" key="2">
    <source>
        <dbReference type="Proteomes" id="UP000318709"/>
    </source>
</evidence>
<dbReference type="EMBL" id="CP038231">
    <property type="protein sequence ID" value="QDH14131.1"/>
    <property type="molecule type" value="Genomic_DNA"/>
</dbReference>
<proteinExistence type="predicted"/>
<dbReference type="AlphaFoldDB" id="A0A4Y6UCK3"/>
<protein>
    <submittedName>
        <fullName evidence="1">Uncharacterized protein</fullName>
    </submittedName>
</protein>
<dbReference type="KEGG" id="swf:E3E12_07965"/>
<evidence type="ECO:0000313" key="1">
    <source>
        <dbReference type="EMBL" id="QDH14131.1"/>
    </source>
</evidence>
<keyword evidence="2" id="KW-1185">Reference proteome</keyword>
<dbReference type="Proteomes" id="UP000318709">
    <property type="component" value="Chromosome"/>
</dbReference>
<organism evidence="1 2">
    <name type="scientific">Formicincola oecophyllae</name>
    <dbReference type="NCBI Taxonomy" id="2558361"/>
    <lineage>
        <taxon>Bacteria</taxon>
        <taxon>Pseudomonadati</taxon>
        <taxon>Pseudomonadota</taxon>
        <taxon>Alphaproteobacteria</taxon>
        <taxon>Acetobacterales</taxon>
        <taxon>Acetobacteraceae</taxon>
        <taxon>Formicincola</taxon>
    </lineage>
</organism>
<accession>A0A4Y6UCK3</accession>
<name>A0A4Y6UCK3_9PROT</name>
<reference evidence="1 2" key="1">
    <citation type="submission" date="2019-03" db="EMBL/GenBank/DDBJ databases">
        <title>The complete genome sequence of Swingsia_sp. F3b2 LMG30590(T).</title>
        <authorList>
            <person name="Chua K.-O."/>
            <person name="Chan K.-G."/>
            <person name="See-Too W.-S."/>
        </authorList>
    </citation>
    <scope>NUCLEOTIDE SEQUENCE [LARGE SCALE GENOMIC DNA]</scope>
    <source>
        <strain evidence="1 2">F3b2</strain>
    </source>
</reference>